<name>A0A813YNX3_9BILA</name>
<accession>A0A813YNX3</accession>
<dbReference type="AlphaFoldDB" id="A0A813YNX3"/>
<evidence type="ECO:0000313" key="1">
    <source>
        <dbReference type="EMBL" id="CAF0886915.1"/>
    </source>
</evidence>
<dbReference type="EMBL" id="CAJNOC010001728">
    <property type="protein sequence ID" value="CAF0886915.1"/>
    <property type="molecule type" value="Genomic_DNA"/>
</dbReference>
<proteinExistence type="predicted"/>
<organism evidence="1 2">
    <name type="scientific">Brachionus calyciflorus</name>
    <dbReference type="NCBI Taxonomy" id="104777"/>
    <lineage>
        <taxon>Eukaryota</taxon>
        <taxon>Metazoa</taxon>
        <taxon>Spiralia</taxon>
        <taxon>Gnathifera</taxon>
        <taxon>Rotifera</taxon>
        <taxon>Eurotatoria</taxon>
        <taxon>Monogononta</taxon>
        <taxon>Pseudotrocha</taxon>
        <taxon>Ploima</taxon>
        <taxon>Brachionidae</taxon>
        <taxon>Brachionus</taxon>
    </lineage>
</organism>
<dbReference type="Proteomes" id="UP000663879">
    <property type="component" value="Unassembled WGS sequence"/>
</dbReference>
<gene>
    <name evidence="1" type="ORF">OXX778_LOCUS10707</name>
</gene>
<keyword evidence="2" id="KW-1185">Reference proteome</keyword>
<evidence type="ECO:0000313" key="2">
    <source>
        <dbReference type="Proteomes" id="UP000663879"/>
    </source>
</evidence>
<protein>
    <submittedName>
        <fullName evidence="1">Uncharacterized protein</fullName>
    </submittedName>
</protein>
<sequence length="260" mass="30032">MNESNSPILSRLRSNKNYKTSGNNLPKRLIKPSGTSGISDDFGLLVEKLCIGISVPEEVQNPDKVFADFDLSFLETDSKPVDEIADIIGSLKINNTEHDWSLYNTQKNNFYKLYSNGYCYVVDKPKRELISQASKIYWSYVEKNYIGVLHKDKLSPARFPIELWNLYNRVKNDLPRTNNNVESIKTDARHNLTVNKVVEFFRLEQNNMESDLLLLFSGNQLKTVSNKVRKQEEKIKRQVLENNFNNLELFIKGFASLLID</sequence>
<comment type="caution">
    <text evidence="1">The sequence shown here is derived from an EMBL/GenBank/DDBJ whole genome shotgun (WGS) entry which is preliminary data.</text>
</comment>
<reference evidence="1" key="1">
    <citation type="submission" date="2021-02" db="EMBL/GenBank/DDBJ databases">
        <authorList>
            <person name="Nowell W R."/>
        </authorList>
    </citation>
    <scope>NUCLEOTIDE SEQUENCE</scope>
    <source>
        <strain evidence="1">Ploen Becks lab</strain>
    </source>
</reference>